<evidence type="ECO:0000259" key="1">
    <source>
        <dbReference type="Pfam" id="PF01695"/>
    </source>
</evidence>
<name>A0ABP6UAU8_9ACTN</name>
<accession>A0ABP6UAU8</accession>
<evidence type="ECO:0000313" key="2">
    <source>
        <dbReference type="EMBL" id="GAA3504065.1"/>
    </source>
</evidence>
<dbReference type="Pfam" id="PF01695">
    <property type="entry name" value="IstB_IS21"/>
    <property type="match status" value="1"/>
</dbReference>
<dbReference type="EMBL" id="BAAAXF010000081">
    <property type="protein sequence ID" value="GAA3504065.1"/>
    <property type="molecule type" value="Genomic_DNA"/>
</dbReference>
<dbReference type="Proteomes" id="UP001501455">
    <property type="component" value="Unassembled WGS sequence"/>
</dbReference>
<reference evidence="3" key="1">
    <citation type="journal article" date="2019" name="Int. J. Syst. Evol. Microbiol.">
        <title>The Global Catalogue of Microorganisms (GCM) 10K type strain sequencing project: providing services to taxonomists for standard genome sequencing and annotation.</title>
        <authorList>
            <consortium name="The Broad Institute Genomics Platform"/>
            <consortium name="The Broad Institute Genome Sequencing Center for Infectious Disease"/>
            <person name="Wu L."/>
            <person name="Ma J."/>
        </authorList>
    </citation>
    <scope>NUCLEOTIDE SEQUENCE [LARGE SCALE GENOMIC DNA]</scope>
    <source>
        <strain evidence="3">JCM 4816</strain>
    </source>
</reference>
<organism evidence="2 3">
    <name type="scientific">Streptomyces prasinosporus</name>
    <dbReference type="NCBI Taxonomy" id="68256"/>
    <lineage>
        <taxon>Bacteria</taxon>
        <taxon>Bacillati</taxon>
        <taxon>Actinomycetota</taxon>
        <taxon>Actinomycetes</taxon>
        <taxon>Kitasatosporales</taxon>
        <taxon>Streptomycetaceae</taxon>
        <taxon>Streptomyces</taxon>
        <taxon>Streptomyces albogriseolus group</taxon>
    </lineage>
</organism>
<proteinExistence type="predicted"/>
<comment type="caution">
    <text evidence="2">The sequence shown here is derived from an EMBL/GenBank/DDBJ whole genome shotgun (WGS) entry which is preliminary data.</text>
</comment>
<evidence type="ECO:0000313" key="3">
    <source>
        <dbReference type="Proteomes" id="UP001501455"/>
    </source>
</evidence>
<gene>
    <name evidence="2" type="ORF">GCM10019016_111780</name>
</gene>
<feature type="domain" description="IstB-like ATP-binding" evidence="1">
    <location>
        <begin position="20"/>
        <end position="58"/>
    </location>
</feature>
<keyword evidence="3" id="KW-1185">Reference proteome</keyword>
<protein>
    <recommendedName>
        <fullName evidence="1">IstB-like ATP-binding domain-containing protein</fullName>
    </recommendedName>
</protein>
<sequence length="69" mass="7431">MGYGQVTAATLVREQVPAPDGWTKTFTDLRLCAAIVDRLTFNGTIIETGTDSFRLASTRARAEEPSKAG</sequence>
<dbReference type="InterPro" id="IPR002611">
    <property type="entry name" value="IstB_ATP-bd"/>
</dbReference>